<organism evidence="1 2">
    <name type="scientific">Ambispora leptoticha</name>
    <dbReference type="NCBI Taxonomy" id="144679"/>
    <lineage>
        <taxon>Eukaryota</taxon>
        <taxon>Fungi</taxon>
        <taxon>Fungi incertae sedis</taxon>
        <taxon>Mucoromycota</taxon>
        <taxon>Glomeromycotina</taxon>
        <taxon>Glomeromycetes</taxon>
        <taxon>Archaeosporales</taxon>
        <taxon>Ambisporaceae</taxon>
        <taxon>Ambispora</taxon>
    </lineage>
</organism>
<dbReference type="Proteomes" id="UP000789508">
    <property type="component" value="Unassembled WGS sequence"/>
</dbReference>
<gene>
    <name evidence="1" type="ORF">ALEPTO_LOCUS409</name>
</gene>
<evidence type="ECO:0000313" key="2">
    <source>
        <dbReference type="Proteomes" id="UP000789508"/>
    </source>
</evidence>
<comment type="caution">
    <text evidence="1">The sequence shown here is derived from an EMBL/GenBank/DDBJ whole genome shotgun (WGS) entry which is preliminary data.</text>
</comment>
<feature type="non-terminal residue" evidence="1">
    <location>
        <position position="124"/>
    </location>
</feature>
<keyword evidence="2" id="KW-1185">Reference proteome</keyword>
<protein>
    <submittedName>
        <fullName evidence="1">3944_t:CDS:1</fullName>
    </submittedName>
</protein>
<reference evidence="1" key="1">
    <citation type="submission" date="2021-06" db="EMBL/GenBank/DDBJ databases">
        <authorList>
            <person name="Kallberg Y."/>
            <person name="Tangrot J."/>
            <person name="Rosling A."/>
        </authorList>
    </citation>
    <scope>NUCLEOTIDE SEQUENCE</scope>
    <source>
        <strain evidence="1">FL130A</strain>
    </source>
</reference>
<proteinExistence type="predicted"/>
<evidence type="ECO:0000313" key="1">
    <source>
        <dbReference type="EMBL" id="CAG8442259.1"/>
    </source>
</evidence>
<sequence length="124" mass="14449">MERKETLTLNRENNLGIEIANSPLKQQSLVKIKGTLTSQIRKREETSPYYYAFVKLKGHGADLPVIFKFKNTPIYEGFIKENTGKYVNYAQCYNRERGNKCKYEDTEHCGACLEKLKKEFKSLE</sequence>
<accession>A0A9N8V8N4</accession>
<name>A0A9N8V8N4_9GLOM</name>
<dbReference type="EMBL" id="CAJVPS010000024">
    <property type="protein sequence ID" value="CAG8442259.1"/>
    <property type="molecule type" value="Genomic_DNA"/>
</dbReference>
<dbReference type="AlphaFoldDB" id="A0A9N8V8N4"/>